<evidence type="ECO:0000313" key="5">
    <source>
        <dbReference type="Proteomes" id="UP000187735"/>
    </source>
</evidence>
<accession>A0A1P8WI04</accession>
<evidence type="ECO:0000313" key="4">
    <source>
        <dbReference type="EMBL" id="APZ93688.1"/>
    </source>
</evidence>
<dbReference type="GO" id="GO:0030435">
    <property type="term" value="P:sporulation resulting in formation of a cellular spore"/>
    <property type="evidence" value="ECO:0007669"/>
    <property type="project" value="InterPro"/>
</dbReference>
<keyword evidence="1" id="KW-0132">Cell division</keyword>
<dbReference type="AlphaFoldDB" id="A0A1P8WI04"/>
<dbReference type="SUPFAM" id="SSF160537">
    <property type="entry name" value="SpoVG-like"/>
    <property type="match status" value="1"/>
</dbReference>
<gene>
    <name evidence="4" type="primary">spoVG</name>
    <name evidence="4" type="ORF">Fuma_03306</name>
</gene>
<name>A0A1P8WI04_9PLAN</name>
<dbReference type="Pfam" id="PF04026">
    <property type="entry name" value="SpoVG"/>
    <property type="match status" value="1"/>
</dbReference>
<protein>
    <submittedName>
        <fullName evidence="4">Stage V sporulation protein G</fullName>
    </submittedName>
</protein>
<dbReference type="InterPro" id="IPR007170">
    <property type="entry name" value="SpoVG"/>
</dbReference>
<reference evidence="4 5" key="1">
    <citation type="journal article" date="2016" name="Front. Microbiol.">
        <title>Fuerstia marisgermanicae gen. nov., sp. nov., an Unusual Member of the Phylum Planctomycetes from the German Wadden Sea.</title>
        <authorList>
            <person name="Kohn T."/>
            <person name="Heuer A."/>
            <person name="Jogler M."/>
            <person name="Vollmers J."/>
            <person name="Boedeker C."/>
            <person name="Bunk B."/>
            <person name="Rast P."/>
            <person name="Borchert D."/>
            <person name="Glockner I."/>
            <person name="Freese H.M."/>
            <person name="Klenk H.P."/>
            <person name="Overmann J."/>
            <person name="Kaster A.K."/>
            <person name="Rohde M."/>
            <person name="Wiegand S."/>
            <person name="Jogler C."/>
        </authorList>
    </citation>
    <scope>NUCLEOTIDE SEQUENCE [LARGE SCALE GENOMIC DNA]</scope>
    <source>
        <strain evidence="4 5">NH11</strain>
    </source>
</reference>
<dbReference type="Proteomes" id="UP000187735">
    <property type="component" value="Chromosome"/>
</dbReference>
<evidence type="ECO:0000256" key="3">
    <source>
        <dbReference type="ARBA" id="ARBA00023306"/>
    </source>
</evidence>
<keyword evidence="3" id="KW-0131">Cell cycle</keyword>
<dbReference type="PANTHER" id="PTHR38429">
    <property type="entry name" value="SEPTATION PROTEIN SPOVG-RELATED"/>
    <property type="match status" value="1"/>
</dbReference>
<evidence type="ECO:0000256" key="2">
    <source>
        <dbReference type="ARBA" id="ARBA00023210"/>
    </source>
</evidence>
<dbReference type="OrthoDB" id="9796286at2"/>
<organism evidence="4 5">
    <name type="scientific">Fuerstiella marisgermanici</name>
    <dbReference type="NCBI Taxonomy" id="1891926"/>
    <lineage>
        <taxon>Bacteria</taxon>
        <taxon>Pseudomonadati</taxon>
        <taxon>Planctomycetota</taxon>
        <taxon>Planctomycetia</taxon>
        <taxon>Planctomycetales</taxon>
        <taxon>Planctomycetaceae</taxon>
        <taxon>Fuerstiella</taxon>
    </lineage>
</organism>
<sequence>MEVTEVRIKLMGNEDDRLQAFCSITFDGEFVVRDLKIIDGQRGPFIAMPSRKLTTKCVGCTAKNEVRARFCNGCGRRLPEDRSNSDGRSRLFADIAHPINGACRQKIETAVLKALAEERIRASQPDYVCTYDDFDEVCTNRSG</sequence>
<proteinExistence type="predicted"/>
<dbReference type="STRING" id="1891926.Fuma_03306"/>
<dbReference type="EMBL" id="CP017641">
    <property type="protein sequence ID" value="APZ93688.1"/>
    <property type="molecule type" value="Genomic_DNA"/>
</dbReference>
<keyword evidence="2" id="KW-0717">Septation</keyword>
<keyword evidence="5" id="KW-1185">Reference proteome</keyword>
<dbReference type="Gene3D" id="3.30.1120.40">
    <property type="entry name" value="Stage V sporulation protein G"/>
    <property type="match status" value="1"/>
</dbReference>
<dbReference type="PANTHER" id="PTHR38429:SF1">
    <property type="entry name" value="SEPTATION PROTEIN SPOVG-RELATED"/>
    <property type="match status" value="1"/>
</dbReference>
<dbReference type="InterPro" id="IPR036751">
    <property type="entry name" value="SpoVG_sf"/>
</dbReference>
<dbReference type="GO" id="GO:0000917">
    <property type="term" value="P:division septum assembly"/>
    <property type="evidence" value="ECO:0007669"/>
    <property type="project" value="UniProtKB-KW"/>
</dbReference>
<dbReference type="RefSeq" id="WP_077025116.1">
    <property type="nucleotide sequence ID" value="NZ_CP017641.1"/>
</dbReference>
<dbReference type="KEGG" id="fmr:Fuma_03306"/>
<evidence type="ECO:0000256" key="1">
    <source>
        <dbReference type="ARBA" id="ARBA00022618"/>
    </source>
</evidence>